<dbReference type="EC" id="2.4.1.258" evidence="3 14"/>
<name>A0A0J0XDQ3_9TREE</name>
<organism evidence="16 17">
    <name type="scientific">Cutaneotrichosporon oleaginosum</name>
    <dbReference type="NCBI Taxonomy" id="879819"/>
    <lineage>
        <taxon>Eukaryota</taxon>
        <taxon>Fungi</taxon>
        <taxon>Dikarya</taxon>
        <taxon>Basidiomycota</taxon>
        <taxon>Agaricomycotina</taxon>
        <taxon>Tremellomycetes</taxon>
        <taxon>Trichosporonales</taxon>
        <taxon>Trichosporonaceae</taxon>
        <taxon>Cutaneotrichosporon</taxon>
    </lineage>
</organism>
<evidence type="ECO:0000256" key="8">
    <source>
        <dbReference type="ARBA" id="ARBA00022824"/>
    </source>
</evidence>
<dbReference type="AlphaFoldDB" id="A0A0J0XDQ3"/>
<dbReference type="GO" id="GO:0052925">
    <property type="term" value="F:dol-P-Man:Man(5)GlcNAc(2)-PP-Dol alpha-1,3-mannosyltransferase activity"/>
    <property type="evidence" value="ECO:0007669"/>
    <property type="project" value="UniProtKB-EC"/>
</dbReference>
<keyword evidence="7 14" id="KW-0812">Transmembrane</keyword>
<evidence type="ECO:0000256" key="13">
    <source>
        <dbReference type="ARBA" id="ARBA00093457"/>
    </source>
</evidence>
<dbReference type="Proteomes" id="UP000053611">
    <property type="component" value="Unassembled WGS sequence"/>
</dbReference>
<evidence type="ECO:0000256" key="15">
    <source>
        <dbReference type="SAM" id="MobiDB-lite"/>
    </source>
</evidence>
<keyword evidence="10 14" id="KW-0472">Membrane</keyword>
<gene>
    <name evidence="16" type="ORF">CC85DRAFT_288785</name>
</gene>
<protein>
    <recommendedName>
        <fullName evidence="4 14">Dol-P-Man:Man(5)GlcNAc(2)-PP-Dol alpha-1,3-mannosyltransferase</fullName>
        <ecNumber evidence="3 14">2.4.1.258</ecNumber>
    </recommendedName>
    <alternativeName>
        <fullName evidence="14">Dol-P-Man-dependent alpha(1-3)-mannosyltransferase</fullName>
    </alternativeName>
</protein>
<feature type="transmembrane region" description="Helical" evidence="14">
    <location>
        <begin position="451"/>
        <end position="470"/>
    </location>
</feature>
<keyword evidence="5 14" id="KW-0328">Glycosyltransferase</keyword>
<comment type="catalytic activity">
    <reaction evidence="12 14">
        <text>an alpha-D-Man-(1-&gt;2)-alpha-D-Man-(1-&gt;2)-alpha-D-Man-(1-&gt;3)-[alpha-D-Man-(1-&gt;6)]-beta-D-Man-(1-&gt;4)-beta-D-GlcNAc-(1-&gt;4)-alpha-D-GlcNAc-diphospho-di-trans,poly-cis-dolichol + a di-trans,poly-cis-dolichyl beta-D-mannosyl phosphate = an alpha-D-Man-(1-&gt;2)-alpha-D-Man-(1-&gt;2)-alpha-D-Man-(1-&gt;3)-[alpha-D-Man-(1-&gt;3)-alpha-D-Man-(1-&gt;6)]-beta-D-Man-(1-&gt;4)-beta-D-GlcNAc-(1-&gt;4)-alpha-D-GlcNAc-diphospho-di-trans,poly-cis-dolichol + a di-trans,poly-cis-dolichyl phosphate + H(+)</text>
        <dbReference type="Rhea" id="RHEA:29527"/>
        <dbReference type="Rhea" id="RHEA-COMP:19498"/>
        <dbReference type="Rhea" id="RHEA-COMP:19501"/>
        <dbReference type="Rhea" id="RHEA-COMP:19516"/>
        <dbReference type="Rhea" id="RHEA-COMP:19517"/>
        <dbReference type="ChEBI" id="CHEBI:15378"/>
        <dbReference type="ChEBI" id="CHEBI:57683"/>
        <dbReference type="ChEBI" id="CHEBI:58211"/>
        <dbReference type="ChEBI" id="CHEBI:132515"/>
        <dbReference type="ChEBI" id="CHEBI:132516"/>
        <dbReference type="EC" id="2.4.1.258"/>
    </reaction>
    <physiologicalReaction direction="left-to-right" evidence="12 14">
        <dbReference type="Rhea" id="RHEA:29528"/>
    </physiologicalReaction>
</comment>
<dbReference type="STRING" id="879819.A0A0J0XDQ3"/>
<keyword evidence="6 14" id="KW-0808">Transferase</keyword>
<evidence type="ECO:0000313" key="17">
    <source>
        <dbReference type="Proteomes" id="UP000053611"/>
    </source>
</evidence>
<sequence length="481" mass="53461">MPPTRRLAAKQSQNQQQPAAVSDTAPAPAPPPAPAPSSSSSSTLTPSSSALSTLLSLPVRALRDPVGTTKSLLFDRSHFWPLAFLLTAFNLVLGTAIILRVPYTKIDWPAYMQQVDMFLAGERDYSKIEGETGPLVYPALHLYIYTALHQLLPVPRERAAQWIWLAVEQATLLLAAAVYYLAGRDRHIPQWLLFPLVLSKRSHSIYLLRLFNDPLAMLPLYAAVVALQLEYWKIGSFLFSLALGVKMNILLFLPGLLVVLFQSRGAVGTLDSLIIIGFVQLGLGGYSFFETPAQLRVYFASAFDFSRSFLYQWTVNWRFVPEHIFLSRAFGRALLGCHAALLILFGLYRWCPVPGGTRAVLTNGLHTLRGMFKPAVPPGQLSSSHLPLVLFSSNLIGMACARSLHYQFHTWYFHQLPFLLYFGGGWGQWGLILGIPAMLEKAWDTYPATPRSSALMFIAHAAMIAGLWVMGPRPPPRARIE</sequence>
<dbReference type="Pfam" id="PF05208">
    <property type="entry name" value="ALG3"/>
    <property type="match status" value="1"/>
</dbReference>
<evidence type="ECO:0000256" key="12">
    <source>
        <dbReference type="ARBA" id="ARBA00049506"/>
    </source>
</evidence>
<feature type="compositionally biased region" description="Low complexity" evidence="15">
    <location>
        <begin position="36"/>
        <end position="46"/>
    </location>
</feature>
<comment type="function">
    <text evidence="11 14">Dol-P-Man:Man(5)GlcNAc(2)-PP-Dol alpha-1,3-mannosyltransferase that operates in the biosynthetic pathway of dolichol-linked oligosaccharides, the glycan precursors employed in protein asparagine (N)-glycosylation. The assembly of dolichol-linked oligosaccharides begins on the cytosolic side of the endoplasmic reticulum membrane and finishes in its lumen. The sequential addition of sugars to dolichol pyrophosphate produces dolichol-linked oligosaccharides containing fourteen sugars, including two GlcNAcs, nine mannoses and three glucoses. Once assembled, the oligosaccharide is transferred from the lipid to nascent proteins by oligosaccharyltransferases. In the lumen of the endoplasmic reticulum, adds the first dolichyl beta-D-mannosyl phosphate derived mannose in an alpha-1,3 linkage to Man(5)GlcNAc(2)-PP-dolichol to produce Man(6)GlcNAc(2)-PP-dolichol.</text>
</comment>
<evidence type="ECO:0000256" key="11">
    <source>
        <dbReference type="ARBA" id="ARBA00044743"/>
    </source>
</evidence>
<feature type="transmembrane region" description="Helical" evidence="14">
    <location>
        <begin position="237"/>
        <end position="261"/>
    </location>
</feature>
<evidence type="ECO:0000256" key="10">
    <source>
        <dbReference type="ARBA" id="ARBA00023136"/>
    </source>
</evidence>
<feature type="transmembrane region" description="Helical" evidence="14">
    <location>
        <begin position="210"/>
        <end position="231"/>
    </location>
</feature>
<feature type="transmembrane region" description="Helical" evidence="14">
    <location>
        <begin position="273"/>
        <end position="289"/>
    </location>
</feature>
<comment type="similarity">
    <text evidence="13">Belongs to the glycosyltransferase ALG3 family.</text>
</comment>
<dbReference type="PANTHER" id="PTHR12646">
    <property type="entry name" value="NOT56 - RELATED"/>
    <property type="match status" value="1"/>
</dbReference>
<feature type="transmembrane region" description="Helical" evidence="14">
    <location>
        <begin position="418"/>
        <end position="439"/>
    </location>
</feature>
<proteinExistence type="inferred from homology"/>
<dbReference type="UniPathway" id="UPA00378"/>
<evidence type="ECO:0000256" key="9">
    <source>
        <dbReference type="ARBA" id="ARBA00022989"/>
    </source>
</evidence>
<evidence type="ECO:0000256" key="7">
    <source>
        <dbReference type="ARBA" id="ARBA00022692"/>
    </source>
</evidence>
<evidence type="ECO:0000313" key="16">
    <source>
        <dbReference type="EMBL" id="KLT39235.1"/>
    </source>
</evidence>
<dbReference type="OrthoDB" id="20028at2759"/>
<dbReference type="GO" id="GO:0005789">
    <property type="term" value="C:endoplasmic reticulum membrane"/>
    <property type="evidence" value="ECO:0007669"/>
    <property type="project" value="UniProtKB-SubCell"/>
</dbReference>
<evidence type="ECO:0000256" key="5">
    <source>
        <dbReference type="ARBA" id="ARBA00022676"/>
    </source>
</evidence>
<keyword evidence="8 14" id="KW-0256">Endoplasmic reticulum</keyword>
<feature type="transmembrane region" description="Helical" evidence="14">
    <location>
        <begin position="162"/>
        <end position="182"/>
    </location>
</feature>
<keyword evidence="9 14" id="KW-1133">Transmembrane helix</keyword>
<comment type="subcellular location">
    <subcellularLocation>
        <location evidence="1 14">Endoplasmic reticulum membrane</location>
        <topology evidence="1 14">Multi-pass membrane protein</topology>
    </subcellularLocation>
</comment>
<evidence type="ECO:0000256" key="3">
    <source>
        <dbReference type="ARBA" id="ARBA00011964"/>
    </source>
</evidence>
<evidence type="ECO:0000256" key="6">
    <source>
        <dbReference type="ARBA" id="ARBA00022679"/>
    </source>
</evidence>
<dbReference type="EMBL" id="KQ087266">
    <property type="protein sequence ID" value="KLT39235.1"/>
    <property type="molecule type" value="Genomic_DNA"/>
</dbReference>
<feature type="transmembrane region" description="Helical" evidence="14">
    <location>
        <begin position="329"/>
        <end position="348"/>
    </location>
</feature>
<dbReference type="RefSeq" id="XP_018275726.1">
    <property type="nucleotide sequence ID" value="XM_018424382.1"/>
</dbReference>
<dbReference type="InterPro" id="IPR007873">
    <property type="entry name" value="Glycosyltransferase_ALG3"/>
</dbReference>
<feature type="transmembrane region" description="Helical" evidence="14">
    <location>
        <begin position="79"/>
        <end position="99"/>
    </location>
</feature>
<comment type="pathway">
    <text evidence="2 14">Protein modification; protein glycosylation.</text>
</comment>
<dbReference type="PANTHER" id="PTHR12646:SF0">
    <property type="entry name" value="DOL-P-MAN:MAN(5)GLCNAC(2)-PP-DOL ALPHA-1,3-MANNOSYLTRANSFERASE"/>
    <property type="match status" value="1"/>
</dbReference>
<feature type="region of interest" description="Disordered" evidence="15">
    <location>
        <begin position="1"/>
        <end position="46"/>
    </location>
</feature>
<reference evidence="16 17" key="1">
    <citation type="submission" date="2015-03" db="EMBL/GenBank/DDBJ databases">
        <title>Genomics and transcriptomics of the oil-accumulating basidiomycete yeast T. oleaginosus allow insights into substrate utilization and the diverse evolutionary trajectories of mating systems in fungi.</title>
        <authorList>
            <consortium name="DOE Joint Genome Institute"/>
            <person name="Kourist R."/>
            <person name="Kracht O."/>
            <person name="Bracharz F."/>
            <person name="Lipzen A."/>
            <person name="Nolan M."/>
            <person name="Ohm R."/>
            <person name="Grigoriev I."/>
            <person name="Sun S."/>
            <person name="Heitman J."/>
            <person name="Bruck T."/>
            <person name="Nowrousian M."/>
        </authorList>
    </citation>
    <scope>NUCLEOTIDE SEQUENCE [LARGE SCALE GENOMIC DNA]</scope>
    <source>
        <strain evidence="16 17">IBC0246</strain>
    </source>
</reference>
<evidence type="ECO:0000256" key="2">
    <source>
        <dbReference type="ARBA" id="ARBA00004922"/>
    </source>
</evidence>
<keyword evidence="17" id="KW-1185">Reference proteome</keyword>
<accession>A0A0J0XDQ3</accession>
<evidence type="ECO:0000256" key="1">
    <source>
        <dbReference type="ARBA" id="ARBA00004477"/>
    </source>
</evidence>
<dbReference type="GeneID" id="28984985"/>
<evidence type="ECO:0000256" key="4">
    <source>
        <dbReference type="ARBA" id="ARBA00015561"/>
    </source>
</evidence>
<evidence type="ECO:0000256" key="14">
    <source>
        <dbReference type="RuleBase" id="RU364047"/>
    </source>
</evidence>